<evidence type="ECO:0000313" key="2">
    <source>
        <dbReference type="Proteomes" id="UP000016924"/>
    </source>
</evidence>
<dbReference type="OMA" id="ESEWGHV"/>
<dbReference type="EMBL" id="JH767664">
    <property type="protein sequence ID" value="EON70051.1"/>
    <property type="molecule type" value="Genomic_DNA"/>
</dbReference>
<name>R7Z7Y7_CONA1</name>
<keyword evidence="2" id="KW-1185">Reference proteome</keyword>
<protein>
    <recommendedName>
        <fullName evidence="3">EthD domain-containing protein</fullName>
    </recommendedName>
</protein>
<dbReference type="GeneID" id="19906630"/>
<organism evidence="1 2">
    <name type="scientific">Coniosporium apollinis (strain CBS 100218)</name>
    <name type="common">Rock-inhabiting black yeast</name>
    <dbReference type="NCBI Taxonomy" id="1168221"/>
    <lineage>
        <taxon>Eukaryota</taxon>
        <taxon>Fungi</taxon>
        <taxon>Dikarya</taxon>
        <taxon>Ascomycota</taxon>
        <taxon>Pezizomycotina</taxon>
        <taxon>Dothideomycetes</taxon>
        <taxon>Dothideomycetes incertae sedis</taxon>
        <taxon>Coniosporium</taxon>
    </lineage>
</organism>
<dbReference type="RefSeq" id="XP_007785368.1">
    <property type="nucleotide sequence ID" value="XM_007787178.1"/>
</dbReference>
<evidence type="ECO:0008006" key="3">
    <source>
        <dbReference type="Google" id="ProtNLM"/>
    </source>
</evidence>
<dbReference type="HOGENOM" id="CLU_073903_1_1_1"/>
<dbReference type="eggNOG" id="ENOG502SR7C">
    <property type="taxonomic scope" value="Eukaryota"/>
</dbReference>
<gene>
    <name evidence="1" type="ORF">W97_09319</name>
</gene>
<sequence length="238" mass="27355">MPTEGLLYLASRVKRLDTDGTYYHWYKETLIPSLVDAGKNSGGGSLVFRLINNDCDSPDKFQDLALLPLDDLDGLNSDVWKRLPLCTSSKQPGSGGTGEFGEFDLRWYELIQRFEGQVDRGGGKFIVAAANTPGVSDAEFDEWYRKQHLDMLSMMRGYCRSTRYKLLPPLNESAKPGVEEVPRYLALHEFSTEDFDREQLRMCAQTEWSKRVVGTYKQMWRDDWRLTSVQGWDTSRRL</sequence>
<reference evidence="2" key="1">
    <citation type="submission" date="2012-06" db="EMBL/GenBank/DDBJ databases">
        <title>The genome sequence of Coniosporium apollinis CBS 100218.</title>
        <authorList>
            <consortium name="The Broad Institute Genome Sequencing Platform"/>
            <person name="Cuomo C."/>
            <person name="Gorbushina A."/>
            <person name="Noack S."/>
            <person name="Walker B."/>
            <person name="Young S.K."/>
            <person name="Zeng Q."/>
            <person name="Gargeya S."/>
            <person name="Fitzgerald M."/>
            <person name="Haas B."/>
            <person name="Abouelleil A."/>
            <person name="Alvarado L."/>
            <person name="Arachchi H.M."/>
            <person name="Berlin A.M."/>
            <person name="Chapman S.B."/>
            <person name="Goldberg J."/>
            <person name="Griggs A."/>
            <person name="Gujja S."/>
            <person name="Hansen M."/>
            <person name="Howarth C."/>
            <person name="Imamovic A."/>
            <person name="Larimer J."/>
            <person name="McCowan C."/>
            <person name="Montmayeur A."/>
            <person name="Murphy C."/>
            <person name="Neiman D."/>
            <person name="Pearson M."/>
            <person name="Priest M."/>
            <person name="Roberts A."/>
            <person name="Saif S."/>
            <person name="Shea T."/>
            <person name="Sisk P."/>
            <person name="Sykes S."/>
            <person name="Wortman J."/>
            <person name="Nusbaum C."/>
            <person name="Birren B."/>
        </authorList>
    </citation>
    <scope>NUCLEOTIDE SEQUENCE [LARGE SCALE GENOMIC DNA]</scope>
    <source>
        <strain evidence="2">CBS 100218</strain>
    </source>
</reference>
<dbReference type="OrthoDB" id="2851338at2759"/>
<accession>R7Z7Y7</accession>
<proteinExistence type="predicted"/>
<dbReference type="AlphaFoldDB" id="R7Z7Y7"/>
<evidence type="ECO:0000313" key="1">
    <source>
        <dbReference type="EMBL" id="EON70051.1"/>
    </source>
</evidence>
<dbReference type="Proteomes" id="UP000016924">
    <property type="component" value="Unassembled WGS sequence"/>
</dbReference>